<evidence type="ECO:0000259" key="3">
    <source>
        <dbReference type="Pfam" id="PF00031"/>
    </source>
</evidence>
<dbReference type="OrthoDB" id="8192930at2759"/>
<keyword evidence="2" id="KW-0732">Signal</keyword>
<dbReference type="Pfam" id="PF00031">
    <property type="entry name" value="Cystatin"/>
    <property type="match status" value="1"/>
</dbReference>
<keyword evidence="5" id="KW-1185">Reference proteome</keyword>
<feature type="domain" description="Cystatin" evidence="3">
    <location>
        <begin position="54"/>
        <end position="117"/>
    </location>
</feature>
<feature type="signal peptide" evidence="2">
    <location>
        <begin position="1"/>
        <end position="21"/>
    </location>
</feature>
<dbReference type="GO" id="GO:0004869">
    <property type="term" value="F:cysteine-type endopeptidase inhibitor activity"/>
    <property type="evidence" value="ECO:0007669"/>
    <property type="project" value="InterPro"/>
</dbReference>
<dbReference type="AlphaFoldDB" id="A0A8J2K2G4"/>
<dbReference type="EMBL" id="CAJVCH010053364">
    <property type="protein sequence ID" value="CAG7718418.1"/>
    <property type="molecule type" value="Genomic_DNA"/>
</dbReference>
<dbReference type="InterPro" id="IPR018073">
    <property type="entry name" value="Prot_inh_cystat_CS"/>
</dbReference>
<evidence type="ECO:0000313" key="4">
    <source>
        <dbReference type="EMBL" id="CAG7718418.1"/>
    </source>
</evidence>
<proteinExistence type="inferred from homology"/>
<organism evidence="4 5">
    <name type="scientific">Allacma fusca</name>
    <dbReference type="NCBI Taxonomy" id="39272"/>
    <lineage>
        <taxon>Eukaryota</taxon>
        <taxon>Metazoa</taxon>
        <taxon>Ecdysozoa</taxon>
        <taxon>Arthropoda</taxon>
        <taxon>Hexapoda</taxon>
        <taxon>Collembola</taxon>
        <taxon>Symphypleona</taxon>
        <taxon>Sminthuridae</taxon>
        <taxon>Allacma</taxon>
    </lineage>
</organism>
<name>A0A8J2K2G4_9HEXA</name>
<dbReference type="Proteomes" id="UP000708208">
    <property type="component" value="Unassembled WGS sequence"/>
</dbReference>
<evidence type="ECO:0000256" key="1">
    <source>
        <dbReference type="ARBA" id="ARBA00009403"/>
    </source>
</evidence>
<dbReference type="InterPro" id="IPR000010">
    <property type="entry name" value="Cystatin_dom"/>
</dbReference>
<evidence type="ECO:0000313" key="5">
    <source>
        <dbReference type="Proteomes" id="UP000708208"/>
    </source>
</evidence>
<evidence type="ECO:0000256" key="2">
    <source>
        <dbReference type="SAM" id="SignalP"/>
    </source>
</evidence>
<feature type="chain" id="PRO_5035256382" description="Cystatin domain-containing protein" evidence="2">
    <location>
        <begin position="22"/>
        <end position="133"/>
    </location>
</feature>
<dbReference type="CDD" id="cd00042">
    <property type="entry name" value="CY"/>
    <property type="match status" value="1"/>
</dbReference>
<comment type="caution">
    <text evidence="4">The sequence shown here is derived from an EMBL/GenBank/DDBJ whole genome shotgun (WGS) entry which is preliminary data.</text>
</comment>
<comment type="similarity">
    <text evidence="1">Belongs to the cystatin family.</text>
</comment>
<accession>A0A8J2K2G4</accession>
<sequence>METKLLCTLMFFLIGFTVCDAVIKRQVLAGGTGNEKPVDAKIEQMFQNPKITDAASAKIQAKSGSNTVPSNLTPLSYKTQVVAGTNYYVKVRAVIGYETQIWLIKIWEQAWRNFLEVTDVKGPQQESDEIMAF</sequence>
<dbReference type="PROSITE" id="PS00287">
    <property type="entry name" value="CYSTATIN"/>
    <property type="match status" value="1"/>
</dbReference>
<protein>
    <recommendedName>
        <fullName evidence="3">Cystatin domain-containing protein</fullName>
    </recommendedName>
</protein>
<reference evidence="4" key="1">
    <citation type="submission" date="2021-06" db="EMBL/GenBank/DDBJ databases">
        <authorList>
            <person name="Hodson N. C."/>
            <person name="Mongue J. A."/>
            <person name="Jaron S. K."/>
        </authorList>
    </citation>
    <scope>NUCLEOTIDE SEQUENCE</scope>
</reference>
<gene>
    <name evidence="4" type="ORF">AFUS01_LOCUS7810</name>
</gene>